<evidence type="ECO:0000313" key="8">
    <source>
        <dbReference type="EMBL" id="SIN90595.1"/>
    </source>
</evidence>
<keyword evidence="9" id="KW-1185">Reference proteome</keyword>
<dbReference type="GO" id="GO:0009073">
    <property type="term" value="P:aromatic amino acid family biosynthetic process"/>
    <property type="evidence" value="ECO:0007669"/>
    <property type="project" value="UniProtKB-KW"/>
</dbReference>
<keyword evidence="6 7" id="KW-0057">Aromatic amino acid biosynthesis</keyword>
<feature type="binding site" evidence="7">
    <location>
        <position position="35"/>
    </location>
    <ligand>
        <name>Mg(2+)</name>
        <dbReference type="ChEBI" id="CHEBI:18420"/>
    </ligand>
</feature>
<comment type="function">
    <text evidence="7">Catalyzes the specific phosphorylation of the 3-hydroxyl group of shikimic acid using ATP as a cosubstrate.</text>
</comment>
<evidence type="ECO:0000313" key="9">
    <source>
        <dbReference type="Proteomes" id="UP000184932"/>
    </source>
</evidence>
<evidence type="ECO:0000256" key="7">
    <source>
        <dbReference type="HAMAP-Rule" id="MF_00109"/>
    </source>
</evidence>
<evidence type="ECO:0000256" key="3">
    <source>
        <dbReference type="ARBA" id="ARBA00022741"/>
    </source>
</evidence>
<evidence type="ECO:0000256" key="4">
    <source>
        <dbReference type="ARBA" id="ARBA00022777"/>
    </source>
</evidence>
<dbReference type="InterPro" id="IPR027417">
    <property type="entry name" value="P-loop_NTPase"/>
</dbReference>
<dbReference type="PANTHER" id="PTHR21087">
    <property type="entry name" value="SHIKIMATE KINASE"/>
    <property type="match status" value="1"/>
</dbReference>
<dbReference type="CDD" id="cd00464">
    <property type="entry name" value="SK"/>
    <property type="match status" value="1"/>
</dbReference>
<dbReference type="Pfam" id="PF01202">
    <property type="entry name" value="SKI"/>
    <property type="match status" value="1"/>
</dbReference>
<dbReference type="HAMAP" id="MF_00109">
    <property type="entry name" value="Shikimate_kinase"/>
    <property type="match status" value="1"/>
</dbReference>
<comment type="catalytic activity">
    <reaction evidence="7">
        <text>shikimate + ATP = 3-phosphoshikimate + ADP + H(+)</text>
        <dbReference type="Rhea" id="RHEA:13121"/>
        <dbReference type="ChEBI" id="CHEBI:15378"/>
        <dbReference type="ChEBI" id="CHEBI:30616"/>
        <dbReference type="ChEBI" id="CHEBI:36208"/>
        <dbReference type="ChEBI" id="CHEBI:145989"/>
        <dbReference type="ChEBI" id="CHEBI:456216"/>
        <dbReference type="EC" id="2.7.1.71"/>
    </reaction>
</comment>
<dbReference type="Gene3D" id="3.40.50.300">
    <property type="entry name" value="P-loop containing nucleotide triphosphate hydrolases"/>
    <property type="match status" value="1"/>
</dbReference>
<feature type="binding site" evidence="7">
    <location>
        <position position="53"/>
    </location>
    <ligand>
        <name>substrate</name>
    </ligand>
</feature>
<evidence type="ECO:0000256" key="5">
    <source>
        <dbReference type="ARBA" id="ARBA00022840"/>
    </source>
</evidence>
<feature type="binding site" evidence="7">
    <location>
        <position position="99"/>
    </location>
    <ligand>
        <name>substrate</name>
    </ligand>
</feature>
<feature type="binding site" evidence="7">
    <location>
        <position position="137"/>
    </location>
    <ligand>
        <name>ATP</name>
        <dbReference type="ChEBI" id="CHEBI:30616"/>
    </ligand>
</feature>
<feature type="binding site" evidence="7">
    <location>
        <begin position="31"/>
        <end position="36"/>
    </location>
    <ligand>
        <name>ATP</name>
        <dbReference type="ChEBI" id="CHEBI:30616"/>
    </ligand>
</feature>
<name>A0A1N6F5Q5_9RHOB</name>
<keyword evidence="7" id="KW-0460">Magnesium</keyword>
<dbReference type="GO" id="GO:0009423">
    <property type="term" value="P:chorismate biosynthetic process"/>
    <property type="evidence" value="ECO:0007669"/>
    <property type="project" value="UniProtKB-UniRule"/>
</dbReference>
<accession>A0A1N6F5Q5</accession>
<dbReference type="STRING" id="1217970.SAMN05444002_1397"/>
<keyword evidence="3 7" id="KW-0547">Nucleotide-binding</keyword>
<dbReference type="InterPro" id="IPR000623">
    <property type="entry name" value="Shikimate_kinase/TSH1"/>
</dbReference>
<evidence type="ECO:0000256" key="1">
    <source>
        <dbReference type="ARBA" id="ARBA00022605"/>
    </source>
</evidence>
<dbReference type="UniPathway" id="UPA00053">
    <property type="reaction ID" value="UER00088"/>
</dbReference>
<protein>
    <recommendedName>
        <fullName evidence="7">Shikimate kinase</fullName>
        <shortName evidence="7">SK</shortName>
        <ecNumber evidence="7">2.7.1.71</ecNumber>
    </recommendedName>
</protein>
<dbReference type="NCBIfam" id="NF010552">
    <property type="entry name" value="PRK13946.1"/>
    <property type="match status" value="1"/>
</dbReference>
<feature type="binding site" evidence="7">
    <location>
        <position position="156"/>
    </location>
    <ligand>
        <name>substrate</name>
    </ligand>
</feature>
<reference evidence="9" key="1">
    <citation type="submission" date="2016-11" db="EMBL/GenBank/DDBJ databases">
        <authorList>
            <person name="Varghese N."/>
            <person name="Submissions S."/>
        </authorList>
    </citation>
    <scope>NUCLEOTIDE SEQUENCE [LARGE SCALE GENOMIC DNA]</scope>
    <source>
        <strain evidence="9">DSM 29440</strain>
    </source>
</reference>
<dbReference type="PANTHER" id="PTHR21087:SF16">
    <property type="entry name" value="SHIKIMATE KINASE 1, CHLOROPLASTIC"/>
    <property type="match status" value="1"/>
</dbReference>
<sequence length="196" mass="21450">MRATKFFDRQEGAKGLAERLKKTVALVGMMGSGKTAVGTALARRLGVPFLDSDAAIVEAANMSIAEIFERDGEAFFRARESEVLARLLEGRVGILSTGGGAYLSAANRELIHRKGVALWLKADTELLWNRVKHKSTRPLLRTADPRATLEDLVARREPSYALAELTALAQPEYSIAEMVEVVVDVLKQREDVLASV</sequence>
<dbReference type="PRINTS" id="PR01100">
    <property type="entry name" value="SHIKIMTKNASE"/>
</dbReference>
<evidence type="ECO:0000256" key="2">
    <source>
        <dbReference type="ARBA" id="ARBA00022679"/>
    </source>
</evidence>
<comment type="subunit">
    <text evidence="7">Monomer.</text>
</comment>
<dbReference type="GO" id="GO:0000287">
    <property type="term" value="F:magnesium ion binding"/>
    <property type="evidence" value="ECO:0007669"/>
    <property type="project" value="UniProtKB-UniRule"/>
</dbReference>
<keyword evidence="2 7" id="KW-0808">Transferase</keyword>
<keyword evidence="7" id="KW-0963">Cytoplasm</keyword>
<keyword evidence="7" id="KW-0479">Metal-binding</keyword>
<dbReference type="AlphaFoldDB" id="A0A1N6F5Q5"/>
<dbReference type="GO" id="GO:0005524">
    <property type="term" value="F:ATP binding"/>
    <property type="evidence" value="ECO:0007669"/>
    <property type="project" value="UniProtKB-UniRule"/>
</dbReference>
<dbReference type="RefSeq" id="WP_074255474.1">
    <property type="nucleotide sequence ID" value="NZ_FSRL01000001.1"/>
</dbReference>
<dbReference type="GO" id="GO:0008652">
    <property type="term" value="P:amino acid biosynthetic process"/>
    <property type="evidence" value="ECO:0007669"/>
    <property type="project" value="UniProtKB-KW"/>
</dbReference>
<dbReference type="InterPro" id="IPR031322">
    <property type="entry name" value="Shikimate/glucono_kinase"/>
</dbReference>
<proteinExistence type="inferred from homology"/>
<dbReference type="GO" id="GO:0004765">
    <property type="term" value="F:shikimate kinase activity"/>
    <property type="evidence" value="ECO:0007669"/>
    <property type="project" value="UniProtKB-UniRule"/>
</dbReference>
<dbReference type="EC" id="2.7.1.71" evidence="7"/>
<comment type="pathway">
    <text evidence="7">Metabolic intermediate biosynthesis; chorismate biosynthesis; chorismate from D-erythrose 4-phosphate and phosphoenolpyruvate: step 5/7.</text>
</comment>
<keyword evidence="4 7" id="KW-0418">Kinase</keyword>
<evidence type="ECO:0000256" key="6">
    <source>
        <dbReference type="ARBA" id="ARBA00023141"/>
    </source>
</evidence>
<comment type="subcellular location">
    <subcellularLocation>
        <location evidence="7">Cytoplasm</location>
    </subcellularLocation>
</comment>
<dbReference type="SUPFAM" id="SSF52540">
    <property type="entry name" value="P-loop containing nucleoside triphosphate hydrolases"/>
    <property type="match status" value="1"/>
</dbReference>
<keyword evidence="5 7" id="KW-0067">ATP-binding</keyword>
<feature type="binding site" evidence="7">
    <location>
        <position position="77"/>
    </location>
    <ligand>
        <name>substrate</name>
    </ligand>
</feature>
<dbReference type="GO" id="GO:0005829">
    <property type="term" value="C:cytosol"/>
    <property type="evidence" value="ECO:0007669"/>
    <property type="project" value="TreeGrafter"/>
</dbReference>
<comment type="similarity">
    <text evidence="7">Belongs to the shikimate kinase family.</text>
</comment>
<organism evidence="8 9">
    <name type="scientific">Vannielia litorea</name>
    <dbReference type="NCBI Taxonomy" id="1217970"/>
    <lineage>
        <taxon>Bacteria</taxon>
        <taxon>Pseudomonadati</taxon>
        <taxon>Pseudomonadota</taxon>
        <taxon>Alphaproteobacteria</taxon>
        <taxon>Rhodobacterales</taxon>
        <taxon>Paracoccaceae</taxon>
        <taxon>Vannielia</taxon>
    </lineage>
</organism>
<comment type="cofactor">
    <cofactor evidence="7">
        <name>Mg(2+)</name>
        <dbReference type="ChEBI" id="CHEBI:18420"/>
    </cofactor>
    <text evidence="7">Binds 1 Mg(2+) ion per subunit.</text>
</comment>
<comment type="caution">
    <text evidence="7">Lacks conserved residue(s) required for the propagation of feature annotation.</text>
</comment>
<gene>
    <name evidence="7" type="primary">aroK</name>
    <name evidence="8" type="ORF">SAMN05444002_1397</name>
</gene>
<dbReference type="Proteomes" id="UP000184932">
    <property type="component" value="Unassembled WGS sequence"/>
</dbReference>
<keyword evidence="1 7" id="KW-0028">Amino-acid biosynthesis</keyword>
<dbReference type="EMBL" id="FSRL01000001">
    <property type="protein sequence ID" value="SIN90595.1"/>
    <property type="molecule type" value="Genomic_DNA"/>
</dbReference>